<gene>
    <name evidence="3" type="ORF">SDC9_65750</name>
</gene>
<keyword evidence="1" id="KW-0175">Coiled coil</keyword>
<organism evidence="3">
    <name type="scientific">bioreactor metagenome</name>
    <dbReference type="NCBI Taxonomy" id="1076179"/>
    <lineage>
        <taxon>unclassified sequences</taxon>
        <taxon>metagenomes</taxon>
        <taxon>ecological metagenomes</taxon>
    </lineage>
</organism>
<feature type="compositionally biased region" description="Polar residues" evidence="2">
    <location>
        <begin position="81"/>
        <end position="91"/>
    </location>
</feature>
<reference evidence="3" key="1">
    <citation type="submission" date="2019-08" db="EMBL/GenBank/DDBJ databases">
        <authorList>
            <person name="Kucharzyk K."/>
            <person name="Murdoch R.W."/>
            <person name="Higgins S."/>
            <person name="Loffler F."/>
        </authorList>
    </citation>
    <scope>NUCLEOTIDE SEQUENCE</scope>
</reference>
<evidence type="ECO:0000313" key="3">
    <source>
        <dbReference type="EMBL" id="MPM19327.1"/>
    </source>
</evidence>
<proteinExistence type="predicted"/>
<dbReference type="AlphaFoldDB" id="A0A644XTT0"/>
<dbReference type="EMBL" id="VSSQ01003156">
    <property type="protein sequence ID" value="MPM19327.1"/>
    <property type="molecule type" value="Genomic_DNA"/>
</dbReference>
<evidence type="ECO:0000256" key="1">
    <source>
        <dbReference type="SAM" id="Coils"/>
    </source>
</evidence>
<sequence length="238" mass="26296">MRCGRKSGSSLSRIVSILLVLLLAVSQLAAWPTKSEKTLLQPDQMIQQLQVIPVEAVEVQQQMPEEIQSSSPEATPEKPLKTNSMMPSQEQKNLLESLKSDDSKDSMDLADLRATISEIRTLLDIQRAANKDLEEQYVADLQAKEARIAQLEADYKALSSQYDQVAYSLAAEKNKEPPHNYKLTIGMSMLKDSATGDYGLGADLVYRFAGPFTILGGAHFFPEQGRDIIYKAGVGISF</sequence>
<name>A0A644XTT0_9ZZZZ</name>
<evidence type="ECO:0000256" key="2">
    <source>
        <dbReference type="SAM" id="MobiDB-lite"/>
    </source>
</evidence>
<feature type="compositionally biased region" description="Polar residues" evidence="2">
    <location>
        <begin position="62"/>
        <end position="73"/>
    </location>
</feature>
<accession>A0A644XTT0</accession>
<feature type="coiled-coil region" evidence="1">
    <location>
        <begin position="116"/>
        <end position="161"/>
    </location>
</feature>
<feature type="region of interest" description="Disordered" evidence="2">
    <location>
        <begin position="62"/>
        <end position="91"/>
    </location>
</feature>
<comment type="caution">
    <text evidence="3">The sequence shown here is derived from an EMBL/GenBank/DDBJ whole genome shotgun (WGS) entry which is preliminary data.</text>
</comment>
<protein>
    <submittedName>
        <fullName evidence="3">Uncharacterized protein</fullName>
    </submittedName>
</protein>